<dbReference type="AlphaFoldDB" id="A0A8J6T436"/>
<dbReference type="Proteomes" id="UP000650524">
    <property type="component" value="Unassembled WGS sequence"/>
</dbReference>
<name>A0A8J6T436_9DELT</name>
<proteinExistence type="predicted"/>
<keyword evidence="3" id="KW-0949">S-adenosyl-L-methionine</keyword>
<organism evidence="4 5">
    <name type="scientific">Candidatus Desulfacyla euxinica</name>
    <dbReference type="NCBI Taxonomy" id="2841693"/>
    <lineage>
        <taxon>Bacteria</taxon>
        <taxon>Deltaproteobacteria</taxon>
        <taxon>Candidatus Desulfacyla</taxon>
    </lineage>
</organism>
<keyword evidence="2" id="KW-0808">Transferase</keyword>
<evidence type="ECO:0000256" key="2">
    <source>
        <dbReference type="ARBA" id="ARBA00022679"/>
    </source>
</evidence>
<protein>
    <submittedName>
        <fullName evidence="4">Class I SAM-dependent methyltransferase</fullName>
    </submittedName>
</protein>
<reference evidence="4 5" key="1">
    <citation type="submission" date="2020-08" db="EMBL/GenBank/DDBJ databases">
        <title>Bridging the membrane lipid divide: bacteria of the FCB group superphylum have the potential to synthesize archaeal ether lipids.</title>
        <authorList>
            <person name="Villanueva L."/>
            <person name="Von Meijenfeldt F.A.B."/>
            <person name="Westbye A.B."/>
            <person name="Yadav S."/>
            <person name="Hopmans E.C."/>
            <person name="Dutilh B.E."/>
            <person name="Sinninghe Damste J.S."/>
        </authorList>
    </citation>
    <scope>NUCLEOTIDE SEQUENCE [LARGE SCALE GENOMIC DNA]</scope>
    <source>
        <strain evidence="4">NIOZ-UU27</strain>
    </source>
</reference>
<dbReference type="SUPFAM" id="SSF53335">
    <property type="entry name" value="S-adenosyl-L-methionine-dependent methyltransferases"/>
    <property type="match status" value="1"/>
</dbReference>
<gene>
    <name evidence="4" type="ORF">H8E19_14260</name>
</gene>
<sequence length="88" mass="10021">MFDRLSARYDRLNRLMSFGLDRLWRQRVVCVAELPEEGLLLDLGAGTGDIAMEAARQHSKGRVTAADFSLGMMRKGRERQEGSSYDRE</sequence>
<evidence type="ECO:0000313" key="4">
    <source>
        <dbReference type="EMBL" id="MBC8178565.1"/>
    </source>
</evidence>
<dbReference type="InterPro" id="IPR023576">
    <property type="entry name" value="UbiE/COQ5_MeTrFase_CS"/>
</dbReference>
<dbReference type="PROSITE" id="PS01183">
    <property type="entry name" value="UBIE_1"/>
    <property type="match status" value="1"/>
</dbReference>
<dbReference type="InterPro" id="IPR029063">
    <property type="entry name" value="SAM-dependent_MTases_sf"/>
</dbReference>
<dbReference type="Gene3D" id="3.40.50.150">
    <property type="entry name" value="Vaccinia Virus protein VP39"/>
    <property type="match status" value="1"/>
</dbReference>
<dbReference type="EMBL" id="JACNJD010000288">
    <property type="protein sequence ID" value="MBC8178565.1"/>
    <property type="molecule type" value="Genomic_DNA"/>
</dbReference>
<accession>A0A8J6T436</accession>
<evidence type="ECO:0000256" key="3">
    <source>
        <dbReference type="ARBA" id="ARBA00022691"/>
    </source>
</evidence>
<evidence type="ECO:0000313" key="5">
    <source>
        <dbReference type="Proteomes" id="UP000650524"/>
    </source>
</evidence>
<evidence type="ECO:0000256" key="1">
    <source>
        <dbReference type="ARBA" id="ARBA00022603"/>
    </source>
</evidence>
<comment type="caution">
    <text evidence="4">The sequence shown here is derived from an EMBL/GenBank/DDBJ whole genome shotgun (WGS) entry which is preliminary data.</text>
</comment>
<dbReference type="Pfam" id="PF01209">
    <property type="entry name" value="Ubie_methyltran"/>
    <property type="match status" value="1"/>
</dbReference>
<dbReference type="GO" id="GO:0008168">
    <property type="term" value="F:methyltransferase activity"/>
    <property type="evidence" value="ECO:0007669"/>
    <property type="project" value="UniProtKB-KW"/>
</dbReference>
<dbReference type="GO" id="GO:0032259">
    <property type="term" value="P:methylation"/>
    <property type="evidence" value="ECO:0007669"/>
    <property type="project" value="UniProtKB-KW"/>
</dbReference>
<keyword evidence="1 4" id="KW-0489">Methyltransferase</keyword>